<evidence type="ECO:0000256" key="1">
    <source>
        <dbReference type="ARBA" id="ARBA00022729"/>
    </source>
</evidence>
<dbReference type="SUPFAM" id="SSF53850">
    <property type="entry name" value="Periplasmic binding protein-like II"/>
    <property type="match status" value="1"/>
</dbReference>
<proteinExistence type="predicted"/>
<evidence type="ECO:0000313" key="5">
    <source>
        <dbReference type="Proteomes" id="UP000095558"/>
    </source>
</evidence>
<dbReference type="SMART" id="SM00079">
    <property type="entry name" value="PBPe"/>
    <property type="match status" value="1"/>
</dbReference>
<dbReference type="PANTHER" id="PTHR35936">
    <property type="entry name" value="MEMBRANE-BOUND LYTIC MUREIN TRANSGLYCOSYLASE F"/>
    <property type="match status" value="1"/>
</dbReference>
<organism evidence="4 5">
    <name type="scientific">Clostridium disporicum</name>
    <dbReference type="NCBI Taxonomy" id="84024"/>
    <lineage>
        <taxon>Bacteria</taxon>
        <taxon>Bacillati</taxon>
        <taxon>Bacillota</taxon>
        <taxon>Clostridia</taxon>
        <taxon>Eubacteriales</taxon>
        <taxon>Clostridiaceae</taxon>
        <taxon>Clostridium</taxon>
    </lineage>
</organism>
<dbReference type="AlphaFoldDB" id="A0A174BQ88"/>
<evidence type="ECO:0000313" key="4">
    <source>
        <dbReference type="EMBL" id="CUO01798.1"/>
    </source>
</evidence>
<dbReference type="PROSITE" id="PS51257">
    <property type="entry name" value="PROKAR_LIPOPROTEIN"/>
    <property type="match status" value="1"/>
</dbReference>
<accession>A0A174BQ88</accession>
<dbReference type="InterPro" id="IPR001320">
    <property type="entry name" value="Iontro_rcpt_C"/>
</dbReference>
<dbReference type="PANTHER" id="PTHR35936:SF34">
    <property type="entry name" value="ABC TRANSPORTER EXTRACELLULAR-BINDING PROTEIN YCKB-RELATED"/>
    <property type="match status" value="1"/>
</dbReference>
<dbReference type="EMBL" id="CYZV01000011">
    <property type="protein sequence ID" value="CUO01798.1"/>
    <property type="molecule type" value="Genomic_DNA"/>
</dbReference>
<dbReference type="Proteomes" id="UP000095558">
    <property type="component" value="Unassembled WGS sequence"/>
</dbReference>
<dbReference type="RefSeq" id="WP_055275957.1">
    <property type="nucleotide sequence ID" value="NZ_CYZV01000011.1"/>
</dbReference>
<sequence>MKVKKIISNIILGGSILSLSISLFGCSKSNEIESTLSKDTLIVGMDDAFAPMGFKDENGEITGFDIDLAKALATKLDKEVEFQPIDWTMKETELNSGNIDLIWNGYTINDDRKKKVDFSVPYLKNQQVIVTLGNSDIKTKNDLNGKKVGAQNESSAISAMEKEAELYSSFNGGSAITFEDNNQALMDLEAGRIDAVVADEILVRYYISLKGEDKFNILDENFGEEEYGVGIRKGDTEMVEAFNKAYKELQDEGRLAEISIKWFGEDITIKEN</sequence>
<evidence type="ECO:0000259" key="2">
    <source>
        <dbReference type="SMART" id="SM00062"/>
    </source>
</evidence>
<keyword evidence="1" id="KW-0732">Signal</keyword>
<dbReference type="GO" id="GO:0016020">
    <property type="term" value="C:membrane"/>
    <property type="evidence" value="ECO:0007669"/>
    <property type="project" value="InterPro"/>
</dbReference>
<dbReference type="GO" id="GO:0015276">
    <property type="term" value="F:ligand-gated monoatomic ion channel activity"/>
    <property type="evidence" value="ECO:0007669"/>
    <property type="project" value="InterPro"/>
</dbReference>
<gene>
    <name evidence="4" type="primary">fliY1</name>
    <name evidence="4" type="ORF">ERS852470_01244</name>
</gene>
<dbReference type="Gene3D" id="3.40.190.10">
    <property type="entry name" value="Periplasmic binding protein-like II"/>
    <property type="match status" value="2"/>
</dbReference>
<dbReference type="Pfam" id="PF00497">
    <property type="entry name" value="SBP_bac_3"/>
    <property type="match status" value="1"/>
</dbReference>
<protein>
    <submittedName>
        <fullName evidence="4">Cystine-binding periplasmic protein FliY</fullName>
    </submittedName>
</protein>
<reference evidence="4 5" key="1">
    <citation type="submission" date="2015-09" db="EMBL/GenBank/DDBJ databases">
        <authorList>
            <consortium name="Pathogen Informatics"/>
        </authorList>
    </citation>
    <scope>NUCLEOTIDE SEQUENCE [LARGE SCALE GENOMIC DNA]</scope>
    <source>
        <strain evidence="4 5">2789STDY5834855</strain>
    </source>
</reference>
<dbReference type="OrthoDB" id="9775197at2"/>
<name>A0A174BQ88_9CLOT</name>
<feature type="domain" description="Solute-binding protein family 3/N-terminal" evidence="2">
    <location>
        <begin position="40"/>
        <end position="266"/>
    </location>
</feature>
<dbReference type="SMART" id="SM00062">
    <property type="entry name" value="PBPb"/>
    <property type="match status" value="1"/>
</dbReference>
<evidence type="ECO:0000259" key="3">
    <source>
        <dbReference type="SMART" id="SM00079"/>
    </source>
</evidence>
<dbReference type="InterPro" id="IPR001638">
    <property type="entry name" value="Solute-binding_3/MltF_N"/>
</dbReference>
<dbReference type="CDD" id="cd00996">
    <property type="entry name" value="PBP2_AatB_like"/>
    <property type="match status" value="1"/>
</dbReference>
<feature type="domain" description="Ionotropic glutamate receptor C-terminal" evidence="3">
    <location>
        <begin position="40"/>
        <end position="265"/>
    </location>
</feature>